<sequence length="275" mass="30696">MGLARTMLTALVLSVWVMIHAVFIANAPAEQGAEERMLPLRIPSVFRMAWFRTLVETHMDTERLKIAEPPQPHASFWSSLTKKGGKLSSPRGVYGGSTYGSRDEEEKPWLRLLSWLITAMTMAEFATFLYFLWATIWRTVLRPVIFVFFLLALLLLLFYCVKGYYFVVAPAFFDGPDPAVLPYLAAVDAFLHKTALSLWAWHETGFQLVDRLLAVLVSPTSVLEEQSMQAKLDKGAGLDAGLAGFIQTAKRTLYALLAGGERLSTHGPHTGQTEL</sequence>
<keyword evidence="2" id="KW-0732">Signal</keyword>
<organism evidence="3 5">
    <name type="scientific">Neospora caninum (strain Liverpool)</name>
    <dbReference type="NCBI Taxonomy" id="572307"/>
    <lineage>
        <taxon>Eukaryota</taxon>
        <taxon>Sar</taxon>
        <taxon>Alveolata</taxon>
        <taxon>Apicomplexa</taxon>
        <taxon>Conoidasida</taxon>
        <taxon>Coccidia</taxon>
        <taxon>Eucoccidiorida</taxon>
        <taxon>Eimeriorina</taxon>
        <taxon>Sarcocystidae</taxon>
        <taxon>Neospora</taxon>
    </lineage>
</organism>
<feature type="chain" id="PRO_5007655272" description="Transmembrane protein" evidence="2">
    <location>
        <begin position="22"/>
        <end position="275"/>
    </location>
</feature>
<feature type="signal peptide" evidence="2">
    <location>
        <begin position="1"/>
        <end position="21"/>
    </location>
</feature>
<keyword evidence="5" id="KW-1185">Reference proteome</keyword>
<dbReference type="VEuPathDB" id="ToxoDB:NCLIV_064690"/>
<proteinExistence type="predicted"/>
<dbReference type="GeneID" id="13445266"/>
<gene>
    <name evidence="4" type="ORF">BN1204_064690</name>
    <name evidence="3" type="ORF">NCLIV_064690</name>
</gene>
<feature type="transmembrane region" description="Helical" evidence="1">
    <location>
        <begin position="145"/>
        <end position="168"/>
    </location>
</feature>
<evidence type="ECO:0000313" key="5">
    <source>
        <dbReference type="Proteomes" id="UP000007494"/>
    </source>
</evidence>
<reference evidence="5" key="3">
    <citation type="journal article" date="2012" name="PLoS Pathog.">
        <title>Comparative genomics of the apicomplexan parasites Toxoplasma gondii and Neospora caninum: Coccidia differing in host range and transmission strategy.</title>
        <authorList>
            <person name="Reid A.J."/>
            <person name="Vermont S.J."/>
            <person name="Cotton J.A."/>
            <person name="Harris D."/>
            <person name="Hill-Cawthorne G.A."/>
            <person name="Konen-Waisman S."/>
            <person name="Latham S.M."/>
            <person name="Mourier T."/>
            <person name="Norton R."/>
            <person name="Quail M.A."/>
            <person name="Sanders M."/>
            <person name="Shanmugam D."/>
            <person name="Sohal A."/>
            <person name="Wasmuth J.D."/>
            <person name="Brunk B."/>
            <person name="Grigg M.E."/>
            <person name="Howard J.C."/>
            <person name="Parkinson J."/>
            <person name="Roos D.S."/>
            <person name="Trees A.J."/>
            <person name="Berriman M."/>
            <person name="Pain A."/>
            <person name="Wastling J.M."/>
        </authorList>
    </citation>
    <scope>NUCLEOTIDE SEQUENCE [LARGE SCALE GENOMIC DNA]</scope>
    <source>
        <strain evidence="5">Liverpool</strain>
    </source>
</reference>
<evidence type="ECO:0000256" key="1">
    <source>
        <dbReference type="SAM" id="Phobius"/>
    </source>
</evidence>
<evidence type="ECO:0008006" key="6">
    <source>
        <dbReference type="Google" id="ProtNLM"/>
    </source>
</evidence>
<dbReference type="EMBL" id="LN714487">
    <property type="protein sequence ID" value="CEL70791.1"/>
    <property type="molecule type" value="Genomic_DNA"/>
</dbReference>
<reference evidence="3" key="1">
    <citation type="submission" date="2011-02" db="EMBL/GenBank/DDBJ databases">
        <authorList>
            <person name="Aslett M."/>
        </authorList>
    </citation>
    <scope>NUCLEOTIDE SEQUENCE</scope>
    <source>
        <strain evidence="3">Liverpool</strain>
    </source>
</reference>
<dbReference type="Proteomes" id="UP000007494">
    <property type="component" value="Chromosome XII"/>
</dbReference>
<reference evidence="4" key="4">
    <citation type="journal article" date="2015" name="PLoS ONE">
        <title>Comprehensive Evaluation of Toxoplasma gondii VEG and Neospora caninum LIV Genomes with Tachyzoite Stage Transcriptome and Proteome Defines Novel Transcript Features.</title>
        <authorList>
            <person name="Ramaprasad A."/>
            <person name="Mourier T."/>
            <person name="Naeem R."/>
            <person name="Malas T.B."/>
            <person name="Moussa E."/>
            <person name="Panigrahi A."/>
            <person name="Vermont S.J."/>
            <person name="Otto T.D."/>
            <person name="Wastling J."/>
            <person name="Pain A."/>
        </authorList>
    </citation>
    <scope>NUCLEOTIDE SEQUENCE</scope>
    <source>
        <strain evidence="4">Liverpool</strain>
    </source>
</reference>
<keyword evidence="1" id="KW-0472">Membrane</keyword>
<name>F0VQP6_NEOCL</name>
<dbReference type="AlphaFoldDB" id="F0VQP6"/>
<protein>
    <recommendedName>
        <fullName evidence="6">Transmembrane protein</fullName>
    </recommendedName>
</protein>
<dbReference type="InParanoid" id="F0VQP6"/>
<reference evidence="3" key="2">
    <citation type="submission" date="2011-03" db="EMBL/GenBank/DDBJ databases">
        <title>Comparative genomics and transcriptomics of Neospora caninum and Toxoplasma gondii.</title>
        <authorList>
            <person name="Reid A.J."/>
            <person name="Sohal A."/>
            <person name="Harris D."/>
            <person name="Quail M."/>
            <person name="Sanders M."/>
            <person name="Berriman M."/>
            <person name="Wastling J.M."/>
            <person name="Pain A."/>
        </authorList>
    </citation>
    <scope>NUCLEOTIDE SEQUENCE</scope>
    <source>
        <strain evidence="3">Liverpool</strain>
    </source>
</reference>
<evidence type="ECO:0000256" key="2">
    <source>
        <dbReference type="SAM" id="SignalP"/>
    </source>
</evidence>
<dbReference type="eggNOG" id="ENOG502R08N">
    <property type="taxonomic scope" value="Eukaryota"/>
</dbReference>
<dbReference type="OMA" id="WVMIHAV"/>
<evidence type="ECO:0000313" key="4">
    <source>
        <dbReference type="EMBL" id="CEL70791.1"/>
    </source>
</evidence>
<feature type="transmembrane region" description="Helical" evidence="1">
    <location>
        <begin position="180"/>
        <end position="201"/>
    </location>
</feature>
<evidence type="ECO:0000313" key="3">
    <source>
        <dbReference type="EMBL" id="CBZ56043.1"/>
    </source>
</evidence>
<keyword evidence="1" id="KW-1133">Transmembrane helix</keyword>
<dbReference type="RefSeq" id="XP_003886069.1">
    <property type="nucleotide sequence ID" value="XM_003886020.1"/>
</dbReference>
<feature type="transmembrane region" description="Helical" evidence="1">
    <location>
        <begin position="112"/>
        <end position="133"/>
    </location>
</feature>
<keyword evidence="1" id="KW-0812">Transmembrane</keyword>
<accession>F0VQP6</accession>
<dbReference type="OrthoDB" id="345699at2759"/>
<dbReference type="EMBL" id="FR823393">
    <property type="protein sequence ID" value="CBZ56043.1"/>
    <property type="molecule type" value="Genomic_DNA"/>
</dbReference>